<evidence type="ECO:0000256" key="6">
    <source>
        <dbReference type="ARBA" id="ARBA00022692"/>
    </source>
</evidence>
<comment type="caution">
    <text evidence="12">The sequence shown here is derived from an EMBL/GenBank/DDBJ whole genome shotgun (WGS) entry which is preliminary data.</text>
</comment>
<sequence>MLLILPLLLAAGGIVSPAFISADNLSNLLLQFAPLAIVAMGQALVMIVRGLDLSVASMMATAAVIATGFSGSDRDVATIFAVALAVAVMIGLLNGFLVTKRQVSPFLATLATMILLQGFRFAYTQGAPSGNVPPLLRVFGAGKFHGIPYNVLVLVALAIILAIVLHRSTFGRRIFIVGGNPVTGRLFGIQSDLIIIACYLISACLAAVGGLILSGYVGLVDNWVGQGYELDSIVACVVGQVSLQGGRGSILGALTGAAIIVIIANEVLLLGVPIQVQLIIKGAVIVIAAALYARKDN</sequence>
<dbReference type="Pfam" id="PF02653">
    <property type="entry name" value="BPD_transp_2"/>
    <property type="match status" value="1"/>
</dbReference>
<evidence type="ECO:0000256" key="7">
    <source>
        <dbReference type="ARBA" id="ARBA00022989"/>
    </source>
</evidence>
<dbReference type="PANTHER" id="PTHR32196:SF71">
    <property type="entry name" value="AUTOINDUCER 2 IMPORT SYSTEM PERMEASE PROTEIN LSRD"/>
    <property type="match status" value="1"/>
</dbReference>
<accession>A0ABS5FU25</accession>
<evidence type="ECO:0000256" key="5">
    <source>
        <dbReference type="ARBA" id="ARBA00022519"/>
    </source>
</evidence>
<evidence type="ECO:0000256" key="8">
    <source>
        <dbReference type="ARBA" id="ARBA00023136"/>
    </source>
</evidence>
<comment type="subcellular location">
    <subcellularLocation>
        <location evidence="1">Cell membrane</location>
        <topology evidence="1">Multi-pass membrane protein</topology>
    </subcellularLocation>
</comment>
<reference evidence="13" key="1">
    <citation type="journal article" date="2021" name="ISME J.">
        <title>Evolutionary origin and ecological implication of a unique nif island in free-living Bradyrhizobium lineages.</title>
        <authorList>
            <person name="Tao J."/>
        </authorList>
    </citation>
    <scope>NUCLEOTIDE SEQUENCE [LARGE SCALE GENOMIC DNA]</scope>
    <source>
        <strain evidence="13">SZCCT0434</strain>
    </source>
</reference>
<evidence type="ECO:0000256" key="1">
    <source>
        <dbReference type="ARBA" id="ARBA00004651"/>
    </source>
</evidence>
<evidence type="ECO:0000256" key="4">
    <source>
        <dbReference type="ARBA" id="ARBA00022475"/>
    </source>
</evidence>
<evidence type="ECO:0000256" key="3">
    <source>
        <dbReference type="ARBA" id="ARBA00022448"/>
    </source>
</evidence>
<keyword evidence="6 11" id="KW-0812">Transmembrane</keyword>
<name>A0ABS5FU25_9BRAD</name>
<dbReference type="CDD" id="cd06579">
    <property type="entry name" value="TM_PBP1_transp_AraH_like"/>
    <property type="match status" value="1"/>
</dbReference>
<feature type="transmembrane region" description="Helical" evidence="11">
    <location>
        <begin position="32"/>
        <end position="48"/>
    </location>
</feature>
<proteinExistence type="predicted"/>
<keyword evidence="4" id="KW-1003">Cell membrane</keyword>
<keyword evidence="3" id="KW-0813">Transport</keyword>
<evidence type="ECO:0000256" key="11">
    <source>
        <dbReference type="SAM" id="Phobius"/>
    </source>
</evidence>
<organism evidence="12 13">
    <name type="scientific">Bradyrhizobium jicamae</name>
    <dbReference type="NCBI Taxonomy" id="280332"/>
    <lineage>
        <taxon>Bacteria</taxon>
        <taxon>Pseudomonadati</taxon>
        <taxon>Pseudomonadota</taxon>
        <taxon>Alphaproteobacteria</taxon>
        <taxon>Hyphomicrobiales</taxon>
        <taxon>Nitrobacteraceae</taxon>
        <taxon>Bradyrhizobium</taxon>
    </lineage>
</organism>
<feature type="transmembrane region" description="Helical" evidence="11">
    <location>
        <begin position="106"/>
        <end position="126"/>
    </location>
</feature>
<feature type="transmembrane region" description="Helical" evidence="11">
    <location>
        <begin position="78"/>
        <end position="99"/>
    </location>
</feature>
<comment type="subunit">
    <text evidence="2">The complex is composed of two ATP-binding proteins (LsrA), two transmembrane proteins (LsrC and LsrD) and a solute-binding protein (LsrB).</text>
</comment>
<dbReference type="PANTHER" id="PTHR32196">
    <property type="entry name" value="ABC TRANSPORTER PERMEASE PROTEIN YPHD-RELATED-RELATED"/>
    <property type="match status" value="1"/>
</dbReference>
<feature type="transmembrane region" description="Helical" evidence="11">
    <location>
        <begin position="193"/>
        <end position="217"/>
    </location>
</feature>
<keyword evidence="13" id="KW-1185">Reference proteome</keyword>
<evidence type="ECO:0000256" key="2">
    <source>
        <dbReference type="ARBA" id="ARBA00011262"/>
    </source>
</evidence>
<dbReference type="InterPro" id="IPR001851">
    <property type="entry name" value="ABC_transp_permease"/>
</dbReference>
<keyword evidence="5" id="KW-0997">Cell inner membrane</keyword>
<feature type="transmembrane region" description="Helical" evidence="11">
    <location>
        <begin position="146"/>
        <end position="165"/>
    </location>
</feature>
<evidence type="ECO:0000256" key="10">
    <source>
        <dbReference type="ARBA" id="ARBA00039381"/>
    </source>
</evidence>
<evidence type="ECO:0000313" key="12">
    <source>
        <dbReference type="EMBL" id="MBR0800344.1"/>
    </source>
</evidence>
<gene>
    <name evidence="12" type="ORF">JQ615_33745</name>
</gene>
<keyword evidence="7 11" id="KW-1133">Transmembrane helix</keyword>
<evidence type="ECO:0000313" key="13">
    <source>
        <dbReference type="Proteomes" id="UP001315278"/>
    </source>
</evidence>
<evidence type="ECO:0000256" key="9">
    <source>
        <dbReference type="ARBA" id="ARBA00025439"/>
    </source>
</evidence>
<dbReference type="Proteomes" id="UP001315278">
    <property type="component" value="Unassembled WGS sequence"/>
</dbReference>
<keyword evidence="8 11" id="KW-0472">Membrane</keyword>
<comment type="function">
    <text evidence="9">Part of the ABC transporter complex LsrABCD involved in autoinducer 2 (AI-2) import. Probably responsible for the translocation of the substrate across the membrane.</text>
</comment>
<feature type="transmembrane region" description="Helical" evidence="11">
    <location>
        <begin position="250"/>
        <end position="268"/>
    </location>
</feature>
<protein>
    <recommendedName>
        <fullName evidence="10">Autoinducer 2 import system permease protein LsrD</fullName>
    </recommendedName>
</protein>
<dbReference type="EMBL" id="JAFCJH010000052">
    <property type="protein sequence ID" value="MBR0800344.1"/>
    <property type="molecule type" value="Genomic_DNA"/>
</dbReference>